<dbReference type="SUPFAM" id="SSF57802">
    <property type="entry name" value="Rubredoxin-like"/>
    <property type="match status" value="1"/>
</dbReference>
<organism evidence="1 2">
    <name type="scientific">Bacillus cereus</name>
    <dbReference type="NCBI Taxonomy" id="1396"/>
    <lineage>
        <taxon>Bacteria</taxon>
        <taxon>Bacillati</taxon>
        <taxon>Bacillota</taxon>
        <taxon>Bacilli</taxon>
        <taxon>Bacillales</taxon>
        <taxon>Bacillaceae</taxon>
        <taxon>Bacillus</taxon>
        <taxon>Bacillus cereus group</taxon>
    </lineage>
</organism>
<evidence type="ECO:0000313" key="2">
    <source>
        <dbReference type="Proteomes" id="UP000308444"/>
    </source>
</evidence>
<dbReference type="PANTHER" id="PTHR36839:SF1">
    <property type="entry name" value="METALLO-BETA-LACTAMASE FAMILY PROTEIN (AFU_ORTHOLOGUE AFUA_5G12770)"/>
    <property type="match status" value="1"/>
</dbReference>
<dbReference type="AlphaFoldDB" id="A0A9X8ZZX9"/>
<evidence type="ECO:0000313" key="1">
    <source>
        <dbReference type="EMBL" id="TKI84790.1"/>
    </source>
</evidence>
<dbReference type="EMBL" id="SZOH01004534">
    <property type="protein sequence ID" value="TKI84790.1"/>
    <property type="molecule type" value="Genomic_DNA"/>
</dbReference>
<protein>
    <recommendedName>
        <fullName evidence="3">Hydrolase</fullName>
    </recommendedName>
</protein>
<feature type="non-terminal residue" evidence="1">
    <location>
        <position position="86"/>
    </location>
</feature>
<evidence type="ECO:0008006" key="3">
    <source>
        <dbReference type="Google" id="ProtNLM"/>
    </source>
</evidence>
<name>A0A9X8ZZX9_BACCE</name>
<comment type="caution">
    <text evidence="1">The sequence shown here is derived from an EMBL/GenBank/DDBJ whole genome shotgun (WGS) entry which is preliminary data.</text>
</comment>
<sequence>MDNYICTTCGVQYPENEEAPSRCKICNEERQYVNPIGQSWTTLETMQNSNLYKNEIIEEESGLYSITTKPKFAIGQTAFLIQSKTL</sequence>
<dbReference type="Proteomes" id="UP000308444">
    <property type="component" value="Unassembled WGS sequence"/>
</dbReference>
<reference evidence="1 2" key="1">
    <citation type="journal article" date="2019" name="Environ. Microbiol.">
        <title>An active ?-lactamase is a part of an orchestrated cell wall stress resistance network of Bacillus subtilis and related rhizosphere species.</title>
        <authorList>
            <person name="Bucher T."/>
            <person name="Keren-Paz A."/>
            <person name="Hausser J."/>
            <person name="Olender T."/>
            <person name="Cytryn E."/>
            <person name="Kolodkin-Gal I."/>
        </authorList>
    </citation>
    <scope>NUCLEOTIDE SEQUENCE [LARGE SCALE GENOMIC DNA]</scope>
    <source>
        <strain evidence="1 2">I32</strain>
    </source>
</reference>
<accession>A0A9X8ZZX9</accession>
<dbReference type="PANTHER" id="PTHR36839">
    <property type="entry name" value="METALLO-BETA-LACTAMASE FAMILY PROTEIN (AFU_ORTHOLOGUE AFUA_5G12770)"/>
    <property type="match status" value="1"/>
</dbReference>
<gene>
    <name evidence="1" type="ORF">FC695_40315</name>
</gene>
<proteinExistence type="predicted"/>